<evidence type="ECO:0000256" key="5">
    <source>
        <dbReference type="RuleBase" id="RU003476"/>
    </source>
</evidence>
<keyword evidence="8" id="KW-1185">Reference proteome</keyword>
<dbReference type="GO" id="GO:0035529">
    <property type="term" value="F:NADH pyrophosphatase activity"/>
    <property type="evidence" value="ECO:0007669"/>
    <property type="project" value="TreeGrafter"/>
</dbReference>
<dbReference type="GO" id="GO:0046872">
    <property type="term" value="F:metal ion binding"/>
    <property type="evidence" value="ECO:0007669"/>
    <property type="project" value="UniProtKB-KW"/>
</dbReference>
<dbReference type="GO" id="GO:0006742">
    <property type="term" value="P:NADP+ catabolic process"/>
    <property type="evidence" value="ECO:0007669"/>
    <property type="project" value="TreeGrafter"/>
</dbReference>
<dbReference type="GO" id="GO:0019677">
    <property type="term" value="P:NAD+ catabolic process"/>
    <property type="evidence" value="ECO:0007669"/>
    <property type="project" value="TreeGrafter"/>
</dbReference>
<dbReference type="PRINTS" id="PR00502">
    <property type="entry name" value="NUDIXFAMILY"/>
</dbReference>
<evidence type="ECO:0000259" key="6">
    <source>
        <dbReference type="PROSITE" id="PS51462"/>
    </source>
</evidence>
<feature type="domain" description="Nudix hydrolase" evidence="6">
    <location>
        <begin position="42"/>
        <end position="176"/>
    </location>
</feature>
<organism evidence="7 8">
    <name type="scientific">Coprobacter secundus subsp. similis</name>
    <dbReference type="NCBI Taxonomy" id="2751153"/>
    <lineage>
        <taxon>Bacteria</taxon>
        <taxon>Pseudomonadati</taxon>
        <taxon>Bacteroidota</taxon>
        <taxon>Bacteroidia</taxon>
        <taxon>Bacteroidales</taxon>
        <taxon>Barnesiellaceae</taxon>
        <taxon>Coprobacter</taxon>
    </lineage>
</organism>
<protein>
    <submittedName>
        <fullName evidence="7">DNA mismatch repair protein MutT</fullName>
    </submittedName>
</protein>
<dbReference type="PROSITE" id="PS00893">
    <property type="entry name" value="NUDIX_BOX"/>
    <property type="match status" value="1"/>
</dbReference>
<accession>A0A7G1HWC5</accession>
<dbReference type="RefSeq" id="WP_021931740.1">
    <property type="nucleotide sequence ID" value="NZ_AP023322.1"/>
</dbReference>
<gene>
    <name evidence="7" type="ORF">Cop2CBH44_22330</name>
</gene>
<sequence>METFNHPLRLFQFCPKCGSGHFIENNKQSKRCEACGFVLYFNPKGAVVGIITNEKGDILVCRRAKEPAKGMLDLPGGFMDSFETAEEAVAREIKEETGLSVTNAQYLFSLPNTYLYSGFEVHTIDLFFLCQVTSLQLLVPQDDVESCQFMPKEQIHPENFGLASIQKGIKILLNRQII</sequence>
<dbReference type="InterPro" id="IPR020476">
    <property type="entry name" value="Nudix_hydrolase"/>
</dbReference>
<dbReference type="InterPro" id="IPR000086">
    <property type="entry name" value="NUDIX_hydrolase_dom"/>
</dbReference>
<evidence type="ECO:0000313" key="7">
    <source>
        <dbReference type="EMBL" id="BCI63880.1"/>
    </source>
</evidence>
<keyword evidence="2" id="KW-0479">Metal-binding</keyword>
<evidence type="ECO:0000256" key="3">
    <source>
        <dbReference type="ARBA" id="ARBA00022801"/>
    </source>
</evidence>
<evidence type="ECO:0000256" key="1">
    <source>
        <dbReference type="ARBA" id="ARBA00001946"/>
    </source>
</evidence>
<dbReference type="CDD" id="cd04681">
    <property type="entry name" value="NUDIX_Hydrolase"/>
    <property type="match status" value="1"/>
</dbReference>
<dbReference type="InterPro" id="IPR015797">
    <property type="entry name" value="NUDIX_hydrolase-like_dom_sf"/>
</dbReference>
<dbReference type="KEGG" id="copr:Cop2CBH44_22330"/>
<evidence type="ECO:0000313" key="8">
    <source>
        <dbReference type="Proteomes" id="UP000594042"/>
    </source>
</evidence>
<dbReference type="InterPro" id="IPR050241">
    <property type="entry name" value="NAD-cap_RNA_hydrolase_NudC"/>
</dbReference>
<dbReference type="GO" id="GO:0005829">
    <property type="term" value="C:cytosol"/>
    <property type="evidence" value="ECO:0007669"/>
    <property type="project" value="TreeGrafter"/>
</dbReference>
<dbReference type="SUPFAM" id="SSF55811">
    <property type="entry name" value="Nudix"/>
    <property type="match status" value="1"/>
</dbReference>
<dbReference type="PANTHER" id="PTHR42904:SF12">
    <property type="entry name" value="ADP-RIBOSE PYROPHOSPHATASE-RELATED"/>
    <property type="match status" value="1"/>
</dbReference>
<comment type="similarity">
    <text evidence="5">Belongs to the Nudix hydrolase family.</text>
</comment>
<dbReference type="PANTHER" id="PTHR42904">
    <property type="entry name" value="NUDIX HYDROLASE, NUDC SUBFAMILY"/>
    <property type="match status" value="1"/>
</dbReference>
<dbReference type="AlphaFoldDB" id="A0A7G1HWC5"/>
<name>A0A7G1HWC5_9BACT</name>
<dbReference type="EMBL" id="AP023322">
    <property type="protein sequence ID" value="BCI63880.1"/>
    <property type="molecule type" value="Genomic_DNA"/>
</dbReference>
<dbReference type="Gene3D" id="3.90.79.10">
    <property type="entry name" value="Nucleoside Triphosphate Pyrophosphohydrolase"/>
    <property type="match status" value="1"/>
</dbReference>
<dbReference type="Proteomes" id="UP000594042">
    <property type="component" value="Chromosome"/>
</dbReference>
<comment type="cofactor">
    <cofactor evidence="1">
        <name>Mg(2+)</name>
        <dbReference type="ChEBI" id="CHEBI:18420"/>
    </cofactor>
</comment>
<dbReference type="Pfam" id="PF00293">
    <property type="entry name" value="NUDIX"/>
    <property type="match status" value="1"/>
</dbReference>
<dbReference type="InterPro" id="IPR020084">
    <property type="entry name" value="NUDIX_hydrolase_CS"/>
</dbReference>
<reference evidence="8" key="1">
    <citation type="submission" date="2020-07" db="EMBL/GenBank/DDBJ databases">
        <title>Complete genome sequencing of Coprobacter sp. strain 2CBH44.</title>
        <authorList>
            <person name="Sakamoto M."/>
            <person name="Murakami T."/>
            <person name="Mori H."/>
        </authorList>
    </citation>
    <scope>NUCLEOTIDE SEQUENCE [LARGE SCALE GENOMIC DNA]</scope>
    <source>
        <strain evidence="8">2CBH44</strain>
    </source>
</reference>
<evidence type="ECO:0000256" key="2">
    <source>
        <dbReference type="ARBA" id="ARBA00022723"/>
    </source>
</evidence>
<evidence type="ECO:0000256" key="4">
    <source>
        <dbReference type="ARBA" id="ARBA00022842"/>
    </source>
</evidence>
<dbReference type="PROSITE" id="PS51462">
    <property type="entry name" value="NUDIX"/>
    <property type="match status" value="1"/>
</dbReference>
<proteinExistence type="inferred from homology"/>
<keyword evidence="4" id="KW-0460">Magnesium</keyword>
<keyword evidence="3 5" id="KW-0378">Hydrolase</keyword>